<evidence type="ECO:0000313" key="1">
    <source>
        <dbReference type="EMBL" id="PWN56045.1"/>
    </source>
</evidence>
<protein>
    <submittedName>
        <fullName evidence="1">Metal-dependent hydrolase</fullName>
    </submittedName>
</protein>
<dbReference type="Proteomes" id="UP000251800">
    <property type="component" value="Unassembled WGS sequence"/>
</dbReference>
<dbReference type="Pfam" id="PF10118">
    <property type="entry name" value="Metal_hydrol"/>
    <property type="match status" value="1"/>
</dbReference>
<dbReference type="PIRSF" id="PIRSF007580">
    <property type="entry name" value="UCP07580"/>
    <property type="match status" value="1"/>
</dbReference>
<dbReference type="OrthoDB" id="4760165at2"/>
<dbReference type="SUPFAM" id="SSF47240">
    <property type="entry name" value="Ferritin-like"/>
    <property type="match status" value="1"/>
</dbReference>
<dbReference type="EMBL" id="QEQK01000007">
    <property type="protein sequence ID" value="PWN56045.1"/>
    <property type="molecule type" value="Genomic_DNA"/>
</dbReference>
<dbReference type="InterPro" id="IPR009078">
    <property type="entry name" value="Ferritin-like_SF"/>
</dbReference>
<keyword evidence="2" id="KW-1185">Reference proteome</keyword>
<dbReference type="PANTHER" id="PTHR39456:SF1">
    <property type="entry name" value="METAL-DEPENDENT HYDROLASE"/>
    <property type="match status" value="1"/>
</dbReference>
<dbReference type="AlphaFoldDB" id="A0A363UKU1"/>
<evidence type="ECO:0000313" key="2">
    <source>
        <dbReference type="Proteomes" id="UP000251800"/>
    </source>
</evidence>
<organism evidence="1 2">
    <name type="scientific">Abyssibacter profundi</name>
    <dbReference type="NCBI Taxonomy" id="2182787"/>
    <lineage>
        <taxon>Bacteria</taxon>
        <taxon>Pseudomonadati</taxon>
        <taxon>Pseudomonadota</taxon>
        <taxon>Gammaproteobacteria</taxon>
        <taxon>Chromatiales</taxon>
        <taxon>Oceanococcaceae</taxon>
        <taxon>Abyssibacter</taxon>
    </lineage>
</organism>
<comment type="caution">
    <text evidence="1">The sequence shown here is derived from an EMBL/GenBank/DDBJ whole genome shotgun (WGS) entry which is preliminary data.</text>
</comment>
<accession>A0A363UKU1</accession>
<sequence>MSKRPAHKEPIVVREQLDFQLDGDDIPKYWMAGNPLKSRVFDAVQATFPDGERYFINSVRAFRDRIDDPALLQDVKDFMRQEGQHGMVHTQYNRRLDRQGIVTDAFTRHTRRVEQVRRKRYSPEYNLAMTAALEHFTAMMADLFFAEKSMLADADERVRAMFAWHAIEEMEHKAVAFDVMKKVAKVGYVKRCAAMTHATFAFSLYTLISPWFMLRMDGYSPAEAFKLYVQNTPWLFGKVLGRLLPMIARYYRPGFHPEDVPTVHNYMEWVEAYQAQGPLAAGEAMYAAAR</sequence>
<dbReference type="InterPro" id="IPR016516">
    <property type="entry name" value="UCP07580"/>
</dbReference>
<gene>
    <name evidence="1" type="ORF">DEH80_09540</name>
</gene>
<keyword evidence="1" id="KW-0378">Hydrolase</keyword>
<reference evidence="1 2" key="1">
    <citation type="submission" date="2018-05" db="EMBL/GenBank/DDBJ databases">
        <title>Abyssibacter profundi OUC007T gen. nov., sp. nov, a marine bacterium isolated from seawater of the Mariana Trench.</title>
        <authorList>
            <person name="Zhou S."/>
        </authorList>
    </citation>
    <scope>NUCLEOTIDE SEQUENCE [LARGE SCALE GENOMIC DNA]</scope>
    <source>
        <strain evidence="1 2">OUC007</strain>
    </source>
</reference>
<name>A0A363UKU1_9GAMM</name>
<proteinExistence type="predicted"/>
<dbReference type="GO" id="GO:0016787">
    <property type="term" value="F:hydrolase activity"/>
    <property type="evidence" value="ECO:0007669"/>
    <property type="project" value="UniProtKB-KW"/>
</dbReference>
<dbReference type="PANTHER" id="PTHR39456">
    <property type="entry name" value="METAL-DEPENDENT HYDROLASE"/>
    <property type="match status" value="1"/>
</dbReference>
<dbReference type="RefSeq" id="WP_109720261.1">
    <property type="nucleotide sequence ID" value="NZ_QEQK01000007.1"/>
</dbReference>